<dbReference type="CDD" id="cd02440">
    <property type="entry name" value="AdoMet_MTases"/>
    <property type="match status" value="1"/>
</dbReference>
<reference evidence="4 5" key="1">
    <citation type="submission" date="2016-02" db="EMBL/GenBank/DDBJ databases">
        <authorList>
            <consortium name="Pathogen Informatics"/>
        </authorList>
    </citation>
    <scope>NUCLEOTIDE SEQUENCE [LARGE SCALE GENOMIC DNA]</scope>
    <source>
        <strain evidence="4 5">RC20</strain>
    </source>
</reference>
<evidence type="ECO:0000259" key="3">
    <source>
        <dbReference type="Pfam" id="PF05175"/>
    </source>
</evidence>
<sequence>MVISQFKDGYRYNSDTIMLYDFALSLKLSGEILEVGSGSGVLGLLLKRDLKNTLITMIDIQDENIALSIQNSRENSLSCDIIQADFSKFKSDKRFDHIISNPPFYHDGVRQSQNKHLQISRYASNLSLENLISNSSSHLKSHGSLVFCYDAKQLMYIAHLLKQSKFALTKLKFVYPKKGKSAKLALIEAKKSSRSLCEVLENIYLSDENGYAKEAHEIFKKANLTSKDV</sequence>
<organism evidence="4 5">
    <name type="scientific">Campylobacter geochelonis</name>
    <dbReference type="NCBI Taxonomy" id="1780362"/>
    <lineage>
        <taxon>Bacteria</taxon>
        <taxon>Pseudomonadati</taxon>
        <taxon>Campylobacterota</taxon>
        <taxon>Epsilonproteobacteria</taxon>
        <taxon>Campylobacterales</taxon>
        <taxon>Campylobacteraceae</taxon>
        <taxon>Campylobacter</taxon>
    </lineage>
</organism>
<dbReference type="GO" id="GO:0008757">
    <property type="term" value="F:S-adenosylmethionine-dependent methyltransferase activity"/>
    <property type="evidence" value="ECO:0007669"/>
    <property type="project" value="UniProtKB-ARBA"/>
</dbReference>
<feature type="domain" description="Methyltransferase small" evidence="3">
    <location>
        <begin position="24"/>
        <end position="153"/>
    </location>
</feature>
<keyword evidence="1 4" id="KW-0489">Methyltransferase</keyword>
<keyword evidence="5" id="KW-1185">Reference proteome</keyword>
<dbReference type="InterPro" id="IPR002052">
    <property type="entry name" value="DNA_methylase_N6_adenine_CS"/>
</dbReference>
<dbReference type="GO" id="GO:0003676">
    <property type="term" value="F:nucleic acid binding"/>
    <property type="evidence" value="ECO:0007669"/>
    <property type="project" value="InterPro"/>
</dbReference>
<proteinExistence type="predicted"/>
<dbReference type="InterPro" id="IPR029063">
    <property type="entry name" value="SAM-dependent_MTases_sf"/>
</dbReference>
<dbReference type="RefSeq" id="WP_075494429.1">
    <property type="nucleotide sequence ID" value="NZ_CP053844.1"/>
</dbReference>
<evidence type="ECO:0000256" key="2">
    <source>
        <dbReference type="ARBA" id="ARBA00022691"/>
    </source>
</evidence>
<dbReference type="Pfam" id="PF05175">
    <property type="entry name" value="MTS"/>
    <property type="match status" value="1"/>
</dbReference>
<dbReference type="GO" id="GO:0008170">
    <property type="term" value="F:N-methyltransferase activity"/>
    <property type="evidence" value="ECO:0007669"/>
    <property type="project" value="UniProtKB-ARBA"/>
</dbReference>
<dbReference type="SUPFAM" id="SSF53335">
    <property type="entry name" value="S-adenosyl-L-methionine-dependent methyltransferases"/>
    <property type="match status" value="1"/>
</dbReference>
<dbReference type="PANTHER" id="PTHR47739">
    <property type="entry name" value="TRNA1(VAL) (ADENINE(37)-N6)-METHYLTRANSFERASE"/>
    <property type="match status" value="1"/>
</dbReference>
<dbReference type="OrthoDB" id="5354196at2"/>
<evidence type="ECO:0000313" key="4">
    <source>
        <dbReference type="EMBL" id="CZE48348.1"/>
    </source>
</evidence>
<evidence type="ECO:0000313" key="5">
    <source>
        <dbReference type="Proteomes" id="UP000069632"/>
    </source>
</evidence>
<protein>
    <submittedName>
        <fullName evidence="4">UDP-MurNac-pentapeptide presynthetase</fullName>
        <ecNumber evidence="4">2.1.1.223</ecNumber>
    </submittedName>
</protein>
<dbReference type="EMBL" id="FIZP01000007">
    <property type="protein sequence ID" value="CZE48348.1"/>
    <property type="molecule type" value="Genomic_DNA"/>
</dbReference>
<name>A0A128EJ30_9BACT</name>
<keyword evidence="2" id="KW-0949">S-adenosyl-L-methionine</keyword>
<gene>
    <name evidence="4" type="primary">murF_2</name>
    <name evidence="4" type="ORF">ERS672216_01370</name>
</gene>
<dbReference type="InterPro" id="IPR007848">
    <property type="entry name" value="Small_mtfrase_dom"/>
</dbReference>
<dbReference type="GO" id="GO:0032259">
    <property type="term" value="P:methylation"/>
    <property type="evidence" value="ECO:0007669"/>
    <property type="project" value="UniProtKB-KW"/>
</dbReference>
<keyword evidence="4" id="KW-0808">Transferase</keyword>
<dbReference type="PROSITE" id="PS00092">
    <property type="entry name" value="N6_MTASE"/>
    <property type="match status" value="1"/>
</dbReference>
<dbReference type="Proteomes" id="UP000069632">
    <property type="component" value="Unassembled WGS sequence"/>
</dbReference>
<dbReference type="EC" id="2.1.1.223" evidence="4"/>
<dbReference type="InterPro" id="IPR050210">
    <property type="entry name" value="tRNA_Adenine-N(6)_MTase"/>
</dbReference>
<dbReference type="PANTHER" id="PTHR47739:SF1">
    <property type="entry name" value="TRNA1(VAL) (ADENINE(37)-N6)-METHYLTRANSFERASE"/>
    <property type="match status" value="1"/>
</dbReference>
<evidence type="ECO:0000256" key="1">
    <source>
        <dbReference type="ARBA" id="ARBA00022603"/>
    </source>
</evidence>
<accession>A0A128EJ30</accession>
<dbReference type="Gene3D" id="3.40.50.150">
    <property type="entry name" value="Vaccinia Virus protein VP39"/>
    <property type="match status" value="1"/>
</dbReference>
<dbReference type="AlphaFoldDB" id="A0A128EJ30"/>